<accession>A0A5N5WBL7</accession>
<comment type="caution">
    <text evidence="5">The sequence shown here is derived from an EMBL/GenBank/DDBJ whole genome shotgun (WGS) entry which is preliminary data.</text>
</comment>
<evidence type="ECO:0000256" key="3">
    <source>
        <dbReference type="SAM" id="MobiDB-lite"/>
    </source>
</evidence>
<dbReference type="InterPro" id="IPR001867">
    <property type="entry name" value="OmpR/PhoB-type_DNA-bd"/>
</dbReference>
<proteinExistence type="predicted"/>
<evidence type="ECO:0000256" key="2">
    <source>
        <dbReference type="PROSITE-ProRule" id="PRU01091"/>
    </source>
</evidence>
<dbReference type="SUPFAM" id="SSF46894">
    <property type="entry name" value="C-terminal effector domain of the bipartite response regulators"/>
    <property type="match status" value="1"/>
</dbReference>
<reference evidence="5 6" key="1">
    <citation type="journal article" date="2019" name="Microb. Cell Fact.">
        <title>Exploring novel herbicidin analogues by transcriptional regulator overexpression and MS/MS molecular networking.</title>
        <authorList>
            <person name="Shi Y."/>
            <person name="Gu R."/>
            <person name="Li Y."/>
            <person name="Wang X."/>
            <person name="Ren W."/>
            <person name="Li X."/>
            <person name="Wang L."/>
            <person name="Xie Y."/>
            <person name="Hong B."/>
        </authorList>
    </citation>
    <scope>NUCLEOTIDE SEQUENCE [LARGE SCALE GENOMIC DNA]</scope>
    <source>
        <strain evidence="5 6">US-43</strain>
    </source>
</reference>
<keyword evidence="1 2" id="KW-0238">DNA-binding</keyword>
<organism evidence="5 6">
    <name type="scientific">Streptomyces mobaraensis</name>
    <name type="common">Streptoverticillium mobaraense</name>
    <dbReference type="NCBI Taxonomy" id="35621"/>
    <lineage>
        <taxon>Bacteria</taxon>
        <taxon>Bacillati</taxon>
        <taxon>Actinomycetota</taxon>
        <taxon>Actinomycetes</taxon>
        <taxon>Kitasatosporales</taxon>
        <taxon>Streptomycetaceae</taxon>
        <taxon>Streptomyces</taxon>
    </lineage>
</organism>
<dbReference type="OrthoDB" id="8927943at2"/>
<dbReference type="InterPro" id="IPR016032">
    <property type="entry name" value="Sig_transdc_resp-reg_C-effctor"/>
</dbReference>
<feature type="domain" description="OmpR/PhoB-type" evidence="4">
    <location>
        <begin position="45"/>
        <end position="148"/>
    </location>
</feature>
<dbReference type="InterPro" id="IPR036388">
    <property type="entry name" value="WH-like_DNA-bd_sf"/>
</dbReference>
<dbReference type="GO" id="GO:0003677">
    <property type="term" value="F:DNA binding"/>
    <property type="evidence" value="ECO:0007669"/>
    <property type="project" value="UniProtKB-UniRule"/>
</dbReference>
<sequence>MLWTRPAPRQPAPGPPLLTAGGRRPPPRGQRRIEMSPHEMSLRPPRTLSRPPRPAGHRVALDYRRRTAVVEGRELRLTGREFELLAHLVGRPHQVHTRRQLLVSVWGPTCVGGGRTVDVHIARLRGKLGPGHRETIVTVRHVGYAYDPSRAAA</sequence>
<evidence type="ECO:0000259" key="4">
    <source>
        <dbReference type="PROSITE" id="PS51755"/>
    </source>
</evidence>
<feature type="compositionally biased region" description="Basic and acidic residues" evidence="3">
    <location>
        <begin position="31"/>
        <end position="41"/>
    </location>
</feature>
<gene>
    <name evidence="5" type="ORF">FRZ00_07935</name>
</gene>
<dbReference type="Pfam" id="PF00486">
    <property type="entry name" value="Trans_reg_C"/>
    <property type="match status" value="1"/>
</dbReference>
<dbReference type="PROSITE" id="PS51755">
    <property type="entry name" value="OMPR_PHOB"/>
    <property type="match status" value="1"/>
</dbReference>
<dbReference type="EMBL" id="VOKX01000012">
    <property type="protein sequence ID" value="KAB7849142.1"/>
    <property type="molecule type" value="Genomic_DNA"/>
</dbReference>
<name>A0A5N5WBL7_STRMB</name>
<dbReference type="AlphaFoldDB" id="A0A5N5WBL7"/>
<dbReference type="Gene3D" id="1.10.10.10">
    <property type="entry name" value="Winged helix-like DNA-binding domain superfamily/Winged helix DNA-binding domain"/>
    <property type="match status" value="1"/>
</dbReference>
<evidence type="ECO:0000313" key="5">
    <source>
        <dbReference type="EMBL" id="KAB7849142.1"/>
    </source>
</evidence>
<dbReference type="SMART" id="SM00862">
    <property type="entry name" value="Trans_reg_C"/>
    <property type="match status" value="1"/>
</dbReference>
<dbReference type="CDD" id="cd00383">
    <property type="entry name" value="trans_reg_C"/>
    <property type="match status" value="1"/>
</dbReference>
<dbReference type="GO" id="GO:0000160">
    <property type="term" value="P:phosphorelay signal transduction system"/>
    <property type="evidence" value="ECO:0007669"/>
    <property type="project" value="InterPro"/>
</dbReference>
<dbReference type="Proteomes" id="UP000327000">
    <property type="component" value="Unassembled WGS sequence"/>
</dbReference>
<evidence type="ECO:0000256" key="1">
    <source>
        <dbReference type="ARBA" id="ARBA00023125"/>
    </source>
</evidence>
<keyword evidence="6" id="KW-1185">Reference proteome</keyword>
<protein>
    <submittedName>
        <fullName evidence="5">Winged helix-turn-helix transcriptional regulator</fullName>
    </submittedName>
</protein>
<feature type="DNA-binding region" description="OmpR/PhoB-type" evidence="2">
    <location>
        <begin position="45"/>
        <end position="148"/>
    </location>
</feature>
<feature type="region of interest" description="Disordered" evidence="3">
    <location>
        <begin position="1"/>
        <end position="56"/>
    </location>
</feature>
<dbReference type="GO" id="GO:0006355">
    <property type="term" value="P:regulation of DNA-templated transcription"/>
    <property type="evidence" value="ECO:0007669"/>
    <property type="project" value="InterPro"/>
</dbReference>
<evidence type="ECO:0000313" key="6">
    <source>
        <dbReference type="Proteomes" id="UP000327000"/>
    </source>
</evidence>